<sequence length="259" mass="28624">MSYPSVSKHGFAANIGIYRVPPHLSWDEFKAAFEASLDAMVRTPVVQRSRVKIEMMTHTDSLDEHVKLAGFPPQQRCMMIATQTETPEDFAAVKLMRDPEMAAEFKRAGDLGLLDGSSAFSVDVVPKAKVDSSEATTEKSVHAIGIHKVPPHLSEEQYTQKFHAFVDKLIAVPAARQNLIKYELWLSNPVLKEDFLAVGVAGSEPVIVVRAQSKTLDDMIECMRDEEFTHLMLDAGGDFGFTTAASLFNVDIVVKVDTL</sequence>
<organism evidence="1 2">
    <name type="scientific">Mycena alexandri</name>
    <dbReference type="NCBI Taxonomy" id="1745969"/>
    <lineage>
        <taxon>Eukaryota</taxon>
        <taxon>Fungi</taxon>
        <taxon>Dikarya</taxon>
        <taxon>Basidiomycota</taxon>
        <taxon>Agaricomycotina</taxon>
        <taxon>Agaricomycetes</taxon>
        <taxon>Agaricomycetidae</taxon>
        <taxon>Agaricales</taxon>
        <taxon>Marasmiineae</taxon>
        <taxon>Mycenaceae</taxon>
        <taxon>Mycena</taxon>
    </lineage>
</organism>
<proteinExistence type="predicted"/>
<dbReference type="EMBL" id="JARJCM010000003">
    <property type="protein sequence ID" value="KAJ7046427.1"/>
    <property type="molecule type" value="Genomic_DNA"/>
</dbReference>
<dbReference type="Proteomes" id="UP001218188">
    <property type="component" value="Unassembled WGS sequence"/>
</dbReference>
<evidence type="ECO:0000313" key="1">
    <source>
        <dbReference type="EMBL" id="KAJ7046427.1"/>
    </source>
</evidence>
<evidence type="ECO:0000313" key="2">
    <source>
        <dbReference type="Proteomes" id="UP001218188"/>
    </source>
</evidence>
<gene>
    <name evidence="1" type="ORF">C8F04DRAFT_1064214</name>
</gene>
<reference evidence="1" key="1">
    <citation type="submission" date="2023-03" db="EMBL/GenBank/DDBJ databases">
        <title>Massive genome expansion in bonnet fungi (Mycena s.s.) driven by repeated elements and novel gene families across ecological guilds.</title>
        <authorList>
            <consortium name="Lawrence Berkeley National Laboratory"/>
            <person name="Harder C.B."/>
            <person name="Miyauchi S."/>
            <person name="Viragh M."/>
            <person name="Kuo A."/>
            <person name="Thoen E."/>
            <person name="Andreopoulos B."/>
            <person name="Lu D."/>
            <person name="Skrede I."/>
            <person name="Drula E."/>
            <person name="Henrissat B."/>
            <person name="Morin E."/>
            <person name="Kohler A."/>
            <person name="Barry K."/>
            <person name="LaButti K."/>
            <person name="Morin E."/>
            <person name="Salamov A."/>
            <person name="Lipzen A."/>
            <person name="Mereny Z."/>
            <person name="Hegedus B."/>
            <person name="Baldrian P."/>
            <person name="Stursova M."/>
            <person name="Weitz H."/>
            <person name="Taylor A."/>
            <person name="Grigoriev I.V."/>
            <person name="Nagy L.G."/>
            <person name="Martin F."/>
            <person name="Kauserud H."/>
        </authorList>
    </citation>
    <scope>NUCLEOTIDE SEQUENCE</scope>
    <source>
        <strain evidence="1">CBHHK200</strain>
    </source>
</reference>
<accession>A0AAD6TIR1</accession>
<keyword evidence="2" id="KW-1185">Reference proteome</keyword>
<dbReference type="AlphaFoldDB" id="A0AAD6TIR1"/>
<name>A0AAD6TIR1_9AGAR</name>
<comment type="caution">
    <text evidence="1">The sequence shown here is derived from an EMBL/GenBank/DDBJ whole genome shotgun (WGS) entry which is preliminary data.</text>
</comment>
<feature type="non-terminal residue" evidence="1">
    <location>
        <position position="1"/>
    </location>
</feature>
<protein>
    <submittedName>
        <fullName evidence="1">Uncharacterized protein</fullName>
    </submittedName>
</protein>